<keyword evidence="1" id="KW-0812">Transmembrane</keyword>
<feature type="transmembrane region" description="Helical" evidence="1">
    <location>
        <begin position="971"/>
        <end position="993"/>
    </location>
</feature>
<feature type="transmembrane region" description="Helical" evidence="1">
    <location>
        <begin position="999"/>
        <end position="1027"/>
    </location>
</feature>
<reference evidence="2 3" key="1">
    <citation type="submission" date="2019-02" db="EMBL/GenBank/DDBJ databases">
        <title>Arundinibacter roseus gen. nov., sp. nov., a new member of the family Cytophagaceae.</title>
        <authorList>
            <person name="Szuroczki S."/>
            <person name="Khayer B."/>
            <person name="Sproer C."/>
            <person name="Toumi M."/>
            <person name="Szabo A."/>
            <person name="Felfoldi T."/>
            <person name="Schumann P."/>
            <person name="Toth E."/>
        </authorList>
    </citation>
    <scope>NUCLEOTIDE SEQUENCE [LARGE SCALE GENOMIC DNA]</scope>
    <source>
        <strain evidence="2 3">DMA-k-7a</strain>
    </source>
</reference>
<feature type="transmembrane region" description="Helical" evidence="1">
    <location>
        <begin position="902"/>
        <end position="922"/>
    </location>
</feature>
<feature type="transmembrane region" description="Helical" evidence="1">
    <location>
        <begin position="352"/>
        <end position="374"/>
    </location>
</feature>
<feature type="transmembrane region" description="Helical" evidence="1">
    <location>
        <begin position="445"/>
        <end position="469"/>
    </location>
</feature>
<feature type="transmembrane region" description="Helical" evidence="1">
    <location>
        <begin position="490"/>
        <end position="519"/>
    </location>
</feature>
<proteinExistence type="predicted"/>
<dbReference type="SUPFAM" id="SSF82714">
    <property type="entry name" value="Multidrug efflux transporter AcrB TolC docking domain, DN and DC subdomains"/>
    <property type="match status" value="1"/>
</dbReference>
<dbReference type="OrthoDB" id="9809409at2"/>
<dbReference type="Gene3D" id="3.30.2090.10">
    <property type="entry name" value="Multidrug efflux transporter AcrB TolC docking domain, DN and DC subdomains"/>
    <property type="match status" value="2"/>
</dbReference>
<protein>
    <submittedName>
        <fullName evidence="2">Efflux RND transporter permease subunit</fullName>
    </submittedName>
</protein>
<dbReference type="Proteomes" id="UP000295706">
    <property type="component" value="Unassembled WGS sequence"/>
</dbReference>
<dbReference type="AlphaFoldDB" id="A0A4R4KGY7"/>
<keyword evidence="1" id="KW-0472">Membrane</keyword>
<keyword evidence="3" id="KW-1185">Reference proteome</keyword>
<accession>A0A4R4KGY7</accession>
<feature type="transmembrane region" description="Helical" evidence="1">
    <location>
        <begin position="928"/>
        <end position="950"/>
    </location>
</feature>
<evidence type="ECO:0000313" key="3">
    <source>
        <dbReference type="Proteomes" id="UP000295706"/>
    </source>
</evidence>
<dbReference type="SUPFAM" id="SSF82866">
    <property type="entry name" value="Multidrug efflux transporter AcrB transmembrane domain"/>
    <property type="match status" value="2"/>
</dbReference>
<dbReference type="GO" id="GO:0042910">
    <property type="term" value="F:xenobiotic transmembrane transporter activity"/>
    <property type="evidence" value="ECO:0007669"/>
    <property type="project" value="TreeGrafter"/>
</dbReference>
<dbReference type="InterPro" id="IPR027463">
    <property type="entry name" value="AcrB_DN_DC_subdom"/>
</dbReference>
<organism evidence="2 3">
    <name type="scientific">Arundinibacter roseus</name>
    <dbReference type="NCBI Taxonomy" id="2070510"/>
    <lineage>
        <taxon>Bacteria</taxon>
        <taxon>Pseudomonadati</taxon>
        <taxon>Bacteroidota</taxon>
        <taxon>Cytophagia</taxon>
        <taxon>Cytophagales</taxon>
        <taxon>Spirosomataceae</taxon>
        <taxon>Arundinibacter</taxon>
    </lineage>
</organism>
<feature type="transmembrane region" description="Helical" evidence="1">
    <location>
        <begin position="380"/>
        <end position="401"/>
    </location>
</feature>
<evidence type="ECO:0000313" key="2">
    <source>
        <dbReference type="EMBL" id="TDB65809.1"/>
    </source>
</evidence>
<feature type="transmembrane region" description="Helical" evidence="1">
    <location>
        <begin position="877"/>
        <end position="895"/>
    </location>
</feature>
<dbReference type="Gene3D" id="1.20.1640.10">
    <property type="entry name" value="Multidrug efflux transporter AcrB transmembrane domain"/>
    <property type="match status" value="3"/>
</dbReference>
<sequence length="1033" mass="116402">MQTYSYKILLLFFLLSLIGFLTVPRLSWQLQPAGGGNQLRVSYEWPGASPGSMELQVTSPLEGVLSTMPEVVKIESVSGYHSAFITLTLAPKTDVDRLRFEVAAHIRQVYSRLPLGVSYPSISIDSPEESKKQQPFMILQVNGQAAVSELTEFAENSLKPRLAGVEGLYSIEVRGSEQKQWRVSYVPEQLQALQLSKADLVEALQVHGLRQQVGWLRANDRLLSLTVESPDVTEFPNVLLRAIGGRLVRLTDVATVQRVEARPESYFRVNGRNAVQLVLTTRKGANQLETSTQIGTLLRQLQAQFPPTYGLRTDYDAADYIRENLYRMAWQSGAAVTILLLVVALSIRNFRYLLLIIGCLLVNLLLSALLFYVLGVNMHLYSLAALTVSLGLQIDNAIVMIDHYLHSRNRSVFRALLGATLTTCAALTVIWFLPEQARRDLLEFSKVLIITLSVSLVVAYWFVPVALERMGLMAITMRRPGRWVVRLDRLYGRFVVALVRFRGVVLTTAFLAFGLPIFLLPTRIEGEKPNAQFYNNTLGSEWFQENLRPLLDTWLGGSLRLFVNHVFESYNYSSNERTLLYVNAGLPNQSTVEQMNDLLKGMETEVAKEPGVERFITQVYNGQQGGMAIYFKKEAEAGSIPYRLKARLIARSLESSGVDWDIYGVGQGFSQHLGANTAPTFDVLLRGYNYEQLEVLTQGLADKLLVHPRIQKVDINRVPGMYQQKTLEAYIFSPEKDELIRQGGQVPAYYAAVGERFNARPVPDLFRLAQNRYEGVVVAPLLPGDLWQLRHSFISAGAQTKHKSTDGQIERQPVAPQIRKENQQYLRQLSFEYFGSHTFGSEFLNETLRLYKGELPLGYTLERSEFNWWLKAGERQYQLIGVVLLAIFIIGAVLFESLRQPLWMILQIPLSFTGIFLAFYIFEFSFDQGGYASFLLVAGLVVNATIFVMNEKNQQQRFVSPLRGYRRAVRYKIRPILLSILTTVTGLLPFLLLGADQPFWPALAMGTSGGLLFSIVILLAVLPVMLLEKDDIA</sequence>
<feature type="transmembrane region" description="Helical" evidence="1">
    <location>
        <begin position="328"/>
        <end position="345"/>
    </location>
</feature>
<dbReference type="Pfam" id="PF00873">
    <property type="entry name" value="ACR_tran"/>
    <property type="match status" value="2"/>
</dbReference>
<evidence type="ECO:0000256" key="1">
    <source>
        <dbReference type="SAM" id="Phobius"/>
    </source>
</evidence>
<dbReference type="EMBL" id="SMJU01000005">
    <property type="protein sequence ID" value="TDB65809.1"/>
    <property type="molecule type" value="Genomic_DNA"/>
</dbReference>
<dbReference type="RefSeq" id="WP_132116550.1">
    <property type="nucleotide sequence ID" value="NZ_SMJU01000005.1"/>
</dbReference>
<dbReference type="Gene3D" id="3.30.70.1320">
    <property type="entry name" value="Multidrug efflux transporter AcrB pore domain like"/>
    <property type="match status" value="1"/>
</dbReference>
<dbReference type="Gene3D" id="3.30.70.1440">
    <property type="entry name" value="Multidrug efflux transporter AcrB pore domain"/>
    <property type="match status" value="1"/>
</dbReference>
<feature type="transmembrane region" description="Helical" evidence="1">
    <location>
        <begin position="413"/>
        <end position="433"/>
    </location>
</feature>
<dbReference type="Gene3D" id="3.30.70.1430">
    <property type="entry name" value="Multidrug efflux transporter AcrB pore domain"/>
    <property type="match status" value="2"/>
</dbReference>
<name>A0A4R4KGY7_9BACT</name>
<keyword evidence="1" id="KW-1133">Transmembrane helix</keyword>
<dbReference type="PANTHER" id="PTHR32063">
    <property type="match status" value="1"/>
</dbReference>
<gene>
    <name evidence="2" type="ORF">EZE20_08560</name>
</gene>
<dbReference type="SUPFAM" id="SSF82693">
    <property type="entry name" value="Multidrug efflux transporter AcrB pore domain, PN1, PN2, PC1 and PC2 subdomains"/>
    <property type="match status" value="2"/>
</dbReference>
<dbReference type="GO" id="GO:0005886">
    <property type="term" value="C:plasma membrane"/>
    <property type="evidence" value="ECO:0007669"/>
    <property type="project" value="TreeGrafter"/>
</dbReference>
<dbReference type="PANTHER" id="PTHR32063:SF0">
    <property type="entry name" value="SWARMING MOTILITY PROTEIN SWRC"/>
    <property type="match status" value="1"/>
</dbReference>
<dbReference type="InterPro" id="IPR001036">
    <property type="entry name" value="Acrflvin-R"/>
</dbReference>
<comment type="caution">
    <text evidence="2">The sequence shown here is derived from an EMBL/GenBank/DDBJ whole genome shotgun (WGS) entry which is preliminary data.</text>
</comment>